<name>A0A4V2SL41_9FLAO</name>
<evidence type="ECO:0000313" key="2">
    <source>
        <dbReference type="Proteomes" id="UP000294564"/>
    </source>
</evidence>
<comment type="caution">
    <text evidence="1">The sequence shown here is derived from an EMBL/GenBank/DDBJ whole genome shotgun (WGS) entry which is preliminary data.</text>
</comment>
<keyword evidence="2" id="KW-1185">Reference proteome</keyword>
<evidence type="ECO:0008006" key="3">
    <source>
        <dbReference type="Google" id="ProtNLM"/>
    </source>
</evidence>
<proteinExistence type="predicted"/>
<sequence>MKRIMYYFLFFISLYFLTGCEVAWETQFNKNGSGKYSMMVDLSSILQMASSMPSPDEEKSSSIKDTVIDFSKILENKKDSISKLPKDEQKRLKELEDLSIEIKADTATNKGFIRIDYDFDDIEDLKSIGEKLKRVEIDKLANFGNSKKMDEKKKEKGLPVITDLFDINFSKKSFETKIKEEAAKNMKSDSEKDAAFANMIVFKIRYVFPYRIKSVSNENVKILSNFKGIEFNASISDMGKNPNFFDVKVDFE</sequence>
<evidence type="ECO:0000313" key="1">
    <source>
        <dbReference type="EMBL" id="TCP21906.1"/>
    </source>
</evidence>
<reference evidence="1 2" key="1">
    <citation type="submission" date="2019-03" db="EMBL/GenBank/DDBJ databases">
        <title>Genomic Encyclopedia of Type Strains, Phase IV (KMG-IV): sequencing the most valuable type-strain genomes for metagenomic binning, comparative biology and taxonomic classification.</title>
        <authorList>
            <person name="Goeker M."/>
        </authorList>
    </citation>
    <scope>NUCLEOTIDE SEQUENCE [LARGE SCALE GENOMIC DNA]</scope>
    <source>
        <strain evidence="1 2">DSM 14836</strain>
    </source>
</reference>
<dbReference type="Proteomes" id="UP000294564">
    <property type="component" value="Unassembled WGS sequence"/>
</dbReference>
<dbReference type="RefSeq" id="WP_132795996.1">
    <property type="nucleotide sequence ID" value="NZ_SLXM01000015.1"/>
</dbReference>
<organism evidence="1 2">
    <name type="scientific">Tenacibaculum skagerrakense</name>
    <dbReference type="NCBI Taxonomy" id="186571"/>
    <lineage>
        <taxon>Bacteria</taxon>
        <taxon>Pseudomonadati</taxon>
        <taxon>Bacteroidota</taxon>
        <taxon>Flavobacteriia</taxon>
        <taxon>Flavobacteriales</taxon>
        <taxon>Flavobacteriaceae</taxon>
        <taxon>Tenacibaculum</taxon>
    </lineage>
</organism>
<gene>
    <name evidence="1" type="ORF">EV195_11519</name>
</gene>
<dbReference type="PROSITE" id="PS51257">
    <property type="entry name" value="PROKAR_LIPOPROTEIN"/>
    <property type="match status" value="1"/>
</dbReference>
<dbReference type="EMBL" id="SLXM01000015">
    <property type="protein sequence ID" value="TCP21906.1"/>
    <property type="molecule type" value="Genomic_DNA"/>
</dbReference>
<dbReference type="OrthoDB" id="978531at2"/>
<dbReference type="AlphaFoldDB" id="A0A4V2SL41"/>
<protein>
    <recommendedName>
        <fullName evidence="3">Lipoprotein</fullName>
    </recommendedName>
</protein>
<accession>A0A4V2SL41</accession>